<proteinExistence type="predicted"/>
<reference evidence="2 3" key="2">
    <citation type="submission" date="2012-04" db="EMBL/GenBank/DDBJ databases">
        <title>The Genome Sequence of Bartonella rochalimae BMGH.</title>
        <authorList>
            <consortium name="The Broad Institute Genome Sequencing Platform"/>
            <consortium name="The Broad Institute Genome Sequencing Center for Infectious Disease"/>
            <person name="Feldgarden M."/>
            <person name="Kirby J."/>
            <person name="Kosoy M."/>
            <person name="Birtles R."/>
            <person name="Probert W.S."/>
            <person name="Chiaraviglio L."/>
            <person name="Walker B."/>
            <person name="Young S.K."/>
            <person name="Zeng Q."/>
            <person name="Gargeya S."/>
            <person name="Fitzgerald M."/>
            <person name="Haas B."/>
            <person name="Abouelleil A."/>
            <person name="Alvarado L."/>
            <person name="Arachchi H.M."/>
            <person name="Berlin A.M."/>
            <person name="Chapman S.B."/>
            <person name="Goldberg J."/>
            <person name="Griggs A."/>
            <person name="Gujja S."/>
            <person name="Hansen M."/>
            <person name="Howarth C."/>
            <person name="Imamovic A."/>
            <person name="Larimer J."/>
            <person name="McCowen C."/>
            <person name="Montmayeur A."/>
            <person name="Murphy C."/>
            <person name="Neiman D."/>
            <person name="Pearson M."/>
            <person name="Priest M."/>
            <person name="Roberts A."/>
            <person name="Saif S."/>
            <person name="Shea T."/>
            <person name="Sisk P."/>
            <person name="Sykes S."/>
            <person name="Wortman J."/>
            <person name="Nusbaum C."/>
            <person name="Birren B."/>
        </authorList>
    </citation>
    <scope>NUCLEOTIDE SEQUENCE [LARGE SCALE GENOMIC DNA]</scope>
    <source>
        <strain evidence="2 3">ATCC BAA-1498</strain>
    </source>
</reference>
<accession>E6YMH1</accession>
<protein>
    <submittedName>
        <fullName evidence="1">Uncharacterized protein</fullName>
    </submittedName>
</protein>
<evidence type="ECO:0000313" key="3">
    <source>
        <dbReference type="Proteomes" id="UP000027336"/>
    </source>
</evidence>
<name>E6YMH1_9HYPH</name>
<sequence length="77" mass="8725">MLPKGVFSTILNMTEDRMNTMRTLKKIRTNANMAKHGTIAAPLTYREICNDMKVLKPLLIYLIKEASVKKVSIKESA</sequence>
<evidence type="ECO:0000313" key="1">
    <source>
        <dbReference type="EMBL" id="CBI78073.1"/>
    </source>
</evidence>
<dbReference type="AlphaFoldDB" id="E6YMH1"/>
<dbReference type="EMBL" id="AHPK01000002">
    <property type="protein sequence ID" value="KEC57047.1"/>
    <property type="molecule type" value="Genomic_DNA"/>
</dbReference>
<evidence type="ECO:0000313" key="2">
    <source>
        <dbReference type="EMBL" id="KEC57047.1"/>
    </source>
</evidence>
<dbReference type="PATRIC" id="fig|685782.3.peg.485"/>
<organism evidence="1">
    <name type="scientific">Bartonella rochalimae ATCC BAA-1498</name>
    <dbReference type="NCBI Taxonomy" id="685782"/>
    <lineage>
        <taxon>Bacteria</taxon>
        <taxon>Pseudomonadati</taxon>
        <taxon>Pseudomonadota</taxon>
        <taxon>Alphaproteobacteria</taxon>
        <taxon>Hyphomicrobiales</taxon>
        <taxon>Bartonellaceae</taxon>
        <taxon>Bartonella</taxon>
    </lineage>
</organism>
<dbReference type="HOGENOM" id="CLU_2630988_0_0_5"/>
<gene>
    <name evidence="1" type="ORF">BARRO_50422</name>
    <name evidence="2" type="ORF">O99_00469</name>
</gene>
<dbReference type="EMBL" id="FN645459">
    <property type="protein sequence ID" value="CBI78073.1"/>
    <property type="molecule type" value="Genomic_DNA"/>
</dbReference>
<reference evidence="1" key="1">
    <citation type="journal article" date="2011" name="PLoS Genet.">
        <title>Parallel evolution of a type IV secretion system in radiating lineages of the host-restricted bacterial pathogen Bartonella.</title>
        <authorList>
            <person name="Engel P."/>
            <person name="Salzburger W."/>
            <person name="Liesch M."/>
            <person name="Chang C.C."/>
            <person name="Maruyama S."/>
            <person name="Lanz C."/>
            <person name="Calteau A."/>
            <person name="Lajus A."/>
            <person name="Medigue C."/>
            <person name="Schuster S.C."/>
            <person name="Dehio C."/>
        </authorList>
    </citation>
    <scope>NUCLEOTIDE SEQUENCE</scope>
    <source>
        <strain evidence="1">ATCC BAA-1498</strain>
    </source>
</reference>
<keyword evidence="3" id="KW-1185">Reference proteome</keyword>
<dbReference type="Proteomes" id="UP000027336">
    <property type="component" value="Unassembled WGS sequence"/>
</dbReference>